<dbReference type="PANTHER" id="PTHR11690:SF222">
    <property type="entry name" value="AMILORIDE-SENSITIVE SODIUM CHANNEL SUBUNIT GAMMA"/>
    <property type="match status" value="1"/>
</dbReference>
<dbReference type="AlphaFoldDB" id="A0A7J7JCJ1"/>
<evidence type="ECO:0000256" key="9">
    <source>
        <dbReference type="ARBA" id="ARBA00023201"/>
    </source>
</evidence>
<dbReference type="PANTHER" id="PTHR11690">
    <property type="entry name" value="AMILORIDE-SENSITIVE SODIUM CHANNEL-RELATED"/>
    <property type="match status" value="1"/>
</dbReference>
<proteinExistence type="inferred from homology"/>
<dbReference type="EMBL" id="VXIV02002731">
    <property type="protein sequence ID" value="KAF6023321.1"/>
    <property type="molecule type" value="Genomic_DNA"/>
</dbReference>
<keyword evidence="14" id="KW-1185">Reference proteome</keyword>
<evidence type="ECO:0000256" key="4">
    <source>
        <dbReference type="ARBA" id="ARBA00022692"/>
    </source>
</evidence>
<dbReference type="OrthoDB" id="6332919at2759"/>
<evidence type="ECO:0000256" key="6">
    <source>
        <dbReference type="ARBA" id="ARBA00023053"/>
    </source>
</evidence>
<keyword evidence="8 12" id="KW-0472">Membrane</keyword>
<keyword evidence="4 11" id="KW-0812">Transmembrane</keyword>
<evidence type="ECO:0000256" key="2">
    <source>
        <dbReference type="ARBA" id="ARBA00022448"/>
    </source>
</evidence>
<evidence type="ECO:0000313" key="14">
    <source>
        <dbReference type="Proteomes" id="UP000593567"/>
    </source>
</evidence>
<dbReference type="InterPro" id="IPR001873">
    <property type="entry name" value="ENaC"/>
</dbReference>
<keyword evidence="9 11" id="KW-0739">Sodium transport</keyword>
<protein>
    <submittedName>
        <fullName evidence="13">Uncharacterized protein</fullName>
    </submittedName>
</protein>
<evidence type="ECO:0000256" key="7">
    <source>
        <dbReference type="ARBA" id="ARBA00023065"/>
    </source>
</evidence>
<accession>A0A7J7JCJ1</accession>
<keyword evidence="3 11" id="KW-0894">Sodium channel</keyword>
<keyword evidence="2 11" id="KW-0813">Transport</keyword>
<reference evidence="13" key="1">
    <citation type="submission" date="2020-06" db="EMBL/GenBank/DDBJ databases">
        <title>Draft genome of Bugula neritina, a colonial animal packing powerful symbionts and potential medicines.</title>
        <authorList>
            <person name="Rayko M."/>
        </authorList>
    </citation>
    <scope>NUCLEOTIDE SEQUENCE [LARGE SCALE GENOMIC DNA]</scope>
    <source>
        <strain evidence="13">Kwan_BN1</strain>
    </source>
</reference>
<organism evidence="13 14">
    <name type="scientific">Bugula neritina</name>
    <name type="common">Brown bryozoan</name>
    <name type="synonym">Sertularia neritina</name>
    <dbReference type="NCBI Taxonomy" id="10212"/>
    <lineage>
        <taxon>Eukaryota</taxon>
        <taxon>Metazoa</taxon>
        <taxon>Spiralia</taxon>
        <taxon>Lophotrochozoa</taxon>
        <taxon>Bryozoa</taxon>
        <taxon>Gymnolaemata</taxon>
        <taxon>Cheilostomatida</taxon>
        <taxon>Flustrina</taxon>
        <taxon>Buguloidea</taxon>
        <taxon>Bugulidae</taxon>
        <taxon>Bugula</taxon>
    </lineage>
</organism>
<name>A0A7J7JCJ1_BUGNE</name>
<sequence length="147" mass="17303">MASTTSSDKYLVQFHEFTEDSDLHGIKQLTRVQNGWFRRVVWGAMVFSSLGVLIYTTINQIIYFFNYEHSTKYDINFVHQLAITICNANKHRRSSLTFKDIVIMGPHLGLTDYNMTLQHPELYPPDWYNETFLQTNWTEIKPLYNGL</sequence>
<evidence type="ECO:0000256" key="5">
    <source>
        <dbReference type="ARBA" id="ARBA00022989"/>
    </source>
</evidence>
<dbReference type="Pfam" id="PF00858">
    <property type="entry name" value="ASC"/>
    <property type="match status" value="1"/>
</dbReference>
<evidence type="ECO:0000256" key="12">
    <source>
        <dbReference type="SAM" id="Phobius"/>
    </source>
</evidence>
<comment type="subcellular location">
    <subcellularLocation>
        <location evidence="1">Membrane</location>
        <topology evidence="1">Multi-pass membrane protein</topology>
    </subcellularLocation>
</comment>
<keyword evidence="6" id="KW-0915">Sodium</keyword>
<dbReference type="GO" id="GO:0015280">
    <property type="term" value="F:ligand-gated sodium channel activity"/>
    <property type="evidence" value="ECO:0007669"/>
    <property type="project" value="TreeGrafter"/>
</dbReference>
<gene>
    <name evidence="13" type="ORF">EB796_018368</name>
</gene>
<evidence type="ECO:0000313" key="13">
    <source>
        <dbReference type="EMBL" id="KAF6023321.1"/>
    </source>
</evidence>
<dbReference type="Proteomes" id="UP000593567">
    <property type="component" value="Unassembled WGS sequence"/>
</dbReference>
<comment type="caution">
    <text evidence="13">The sequence shown here is derived from an EMBL/GenBank/DDBJ whole genome shotgun (WGS) entry which is preliminary data.</text>
</comment>
<evidence type="ECO:0000256" key="11">
    <source>
        <dbReference type="RuleBase" id="RU000679"/>
    </source>
</evidence>
<keyword evidence="5 12" id="KW-1133">Transmembrane helix</keyword>
<dbReference type="GO" id="GO:0005886">
    <property type="term" value="C:plasma membrane"/>
    <property type="evidence" value="ECO:0007669"/>
    <property type="project" value="TreeGrafter"/>
</dbReference>
<evidence type="ECO:0000256" key="3">
    <source>
        <dbReference type="ARBA" id="ARBA00022461"/>
    </source>
</evidence>
<evidence type="ECO:0000256" key="10">
    <source>
        <dbReference type="ARBA" id="ARBA00023303"/>
    </source>
</evidence>
<evidence type="ECO:0000256" key="1">
    <source>
        <dbReference type="ARBA" id="ARBA00004141"/>
    </source>
</evidence>
<keyword evidence="7 11" id="KW-0406">Ion transport</keyword>
<comment type="similarity">
    <text evidence="11">Belongs to the amiloride-sensitive sodium channel (TC 1.A.6) family.</text>
</comment>
<feature type="transmembrane region" description="Helical" evidence="12">
    <location>
        <begin position="40"/>
        <end position="65"/>
    </location>
</feature>
<evidence type="ECO:0000256" key="8">
    <source>
        <dbReference type="ARBA" id="ARBA00023136"/>
    </source>
</evidence>
<keyword evidence="10 11" id="KW-0407">Ion channel</keyword>